<reference evidence="1 2" key="1">
    <citation type="submission" date="2013-04" db="EMBL/GenBank/DDBJ databases">
        <title>Oceanicola sp. 22II1-22F33 Genome Sequencing.</title>
        <authorList>
            <person name="Lai Q."/>
            <person name="Li G."/>
            <person name="Shao Z."/>
        </authorList>
    </citation>
    <scope>NUCLEOTIDE SEQUENCE [LARGE SCALE GENOMIC DNA]</scope>
    <source>
        <strain evidence="1 2">22II1-22F33</strain>
    </source>
</reference>
<dbReference type="Gene3D" id="6.10.250.730">
    <property type="match status" value="1"/>
</dbReference>
<dbReference type="EMBL" id="AQQR01000021">
    <property type="protein sequence ID" value="OWU68419.1"/>
    <property type="molecule type" value="Genomic_DNA"/>
</dbReference>
<accession>A0A225NIV4</accession>
<dbReference type="InterPro" id="IPR010385">
    <property type="entry name" value="DUF982"/>
</dbReference>
<gene>
    <name evidence="1" type="ORF">ATO3_24305</name>
</gene>
<name>A0A225NIV4_9RHOB</name>
<keyword evidence="2" id="KW-1185">Reference proteome</keyword>
<dbReference type="Proteomes" id="UP000215377">
    <property type="component" value="Unassembled WGS sequence"/>
</dbReference>
<evidence type="ECO:0000313" key="1">
    <source>
        <dbReference type="EMBL" id="OWU68419.1"/>
    </source>
</evidence>
<dbReference type="AlphaFoldDB" id="A0A225NIV4"/>
<dbReference type="Pfam" id="PF06169">
    <property type="entry name" value="DUF982"/>
    <property type="match status" value="1"/>
</dbReference>
<protein>
    <recommendedName>
        <fullName evidence="3">DUF982 domain-containing protein</fullName>
    </recommendedName>
</protein>
<organism evidence="1 2">
    <name type="scientific">Marinibacterium profundimaris</name>
    <dbReference type="NCBI Taxonomy" id="1679460"/>
    <lineage>
        <taxon>Bacteria</taxon>
        <taxon>Pseudomonadati</taxon>
        <taxon>Pseudomonadota</taxon>
        <taxon>Alphaproteobacteria</taxon>
        <taxon>Rhodobacterales</taxon>
        <taxon>Paracoccaceae</taxon>
        <taxon>Marinibacterium</taxon>
    </lineage>
</organism>
<evidence type="ECO:0008006" key="3">
    <source>
        <dbReference type="Google" id="ProtNLM"/>
    </source>
</evidence>
<sequence length="86" mass="9651">MEINWGTPLTYVVSQDGDTKKFTTIEQARYWLRKKWPVADHHRDRAIDHVDAAMQCLAPVDAARQAFARAAQSAGFVAWHDTAAPA</sequence>
<proteinExistence type="predicted"/>
<comment type="caution">
    <text evidence="1">The sequence shown here is derived from an EMBL/GenBank/DDBJ whole genome shotgun (WGS) entry which is preliminary data.</text>
</comment>
<evidence type="ECO:0000313" key="2">
    <source>
        <dbReference type="Proteomes" id="UP000215377"/>
    </source>
</evidence>